<dbReference type="Pfam" id="PF00069">
    <property type="entry name" value="Pkinase"/>
    <property type="match status" value="1"/>
</dbReference>
<proteinExistence type="predicted"/>
<dbReference type="GO" id="GO:0004674">
    <property type="term" value="F:protein serine/threonine kinase activity"/>
    <property type="evidence" value="ECO:0000318"/>
    <property type="project" value="GO_Central"/>
</dbReference>
<dbReference type="CDD" id="cd05122">
    <property type="entry name" value="PKc_STE"/>
    <property type="match status" value="1"/>
</dbReference>
<name>A0A8J1LZK3_XENLA</name>
<dbReference type="GO" id="GO:0000165">
    <property type="term" value="P:MAPK cascade"/>
    <property type="evidence" value="ECO:0000318"/>
    <property type="project" value="GO_Central"/>
</dbReference>
<dbReference type="RefSeq" id="XP_041434918.1">
    <property type="nucleotide sequence ID" value="XM_041578984.1"/>
</dbReference>
<feature type="domain" description="Protein kinase" evidence="5">
    <location>
        <begin position="249"/>
        <end position="514"/>
    </location>
</feature>
<dbReference type="InterPro" id="IPR017441">
    <property type="entry name" value="Protein_kinase_ATP_BS"/>
</dbReference>
<dbReference type="OrthoDB" id="8693905at2759"/>
<gene>
    <name evidence="7" type="primary">LOC108702176</name>
</gene>
<dbReference type="AlphaFoldDB" id="A0A8J1LZK3"/>
<feature type="region of interest" description="Disordered" evidence="4">
    <location>
        <begin position="97"/>
        <end position="211"/>
    </location>
</feature>
<dbReference type="SUPFAM" id="SSF56112">
    <property type="entry name" value="Protein kinase-like (PK-like)"/>
    <property type="match status" value="1"/>
</dbReference>
<dbReference type="PANTHER" id="PTHR48015:SF44">
    <property type="entry name" value="SERINE_THREONINE-PROTEIN KINASE DST1-LIKE"/>
    <property type="match status" value="1"/>
</dbReference>
<protein>
    <submittedName>
        <fullName evidence="7">Misshapen-like kinase 1</fullName>
    </submittedName>
</protein>
<dbReference type="Proteomes" id="UP000186698">
    <property type="component" value="Chromosome 9_10S"/>
</dbReference>
<dbReference type="GO" id="GO:0048812">
    <property type="term" value="P:neuron projection morphogenesis"/>
    <property type="evidence" value="ECO:0000318"/>
    <property type="project" value="GO_Central"/>
</dbReference>
<evidence type="ECO:0000256" key="1">
    <source>
        <dbReference type="ARBA" id="ARBA00022741"/>
    </source>
</evidence>
<dbReference type="PANTHER" id="PTHR48015">
    <property type="entry name" value="SERINE/THREONINE-PROTEIN KINASE TAO"/>
    <property type="match status" value="1"/>
</dbReference>
<dbReference type="FunFam" id="1.10.510.10:FF:000421">
    <property type="entry name" value="Serine/threonine-protein kinase PAK 6"/>
    <property type="match status" value="1"/>
</dbReference>
<evidence type="ECO:0000313" key="6">
    <source>
        <dbReference type="Proteomes" id="UP000186698"/>
    </source>
</evidence>
<dbReference type="Gene3D" id="1.10.510.10">
    <property type="entry name" value="Transferase(Phosphotransferase) domain 1"/>
    <property type="match status" value="1"/>
</dbReference>
<feature type="compositionally biased region" description="Low complexity" evidence="4">
    <location>
        <begin position="183"/>
        <end position="199"/>
    </location>
</feature>
<feature type="binding site" evidence="3">
    <location>
        <position position="278"/>
    </location>
    <ligand>
        <name>ATP</name>
        <dbReference type="ChEBI" id="CHEBI:30616"/>
    </ligand>
</feature>
<reference evidence="7" key="1">
    <citation type="submission" date="2025-08" db="UniProtKB">
        <authorList>
            <consortium name="RefSeq"/>
        </authorList>
    </citation>
    <scope>IDENTIFICATION</scope>
    <source>
        <strain evidence="7">J_2021</strain>
        <tissue evidence="7">Erythrocytes</tissue>
    </source>
</reference>
<feature type="compositionally biased region" description="Basic and acidic residues" evidence="4">
    <location>
        <begin position="117"/>
        <end position="129"/>
    </location>
</feature>
<evidence type="ECO:0000256" key="2">
    <source>
        <dbReference type="ARBA" id="ARBA00022840"/>
    </source>
</evidence>
<dbReference type="PROSITE" id="PS00107">
    <property type="entry name" value="PROTEIN_KINASE_ATP"/>
    <property type="match status" value="1"/>
</dbReference>
<dbReference type="GO" id="GO:0005524">
    <property type="term" value="F:ATP binding"/>
    <property type="evidence" value="ECO:0007669"/>
    <property type="project" value="UniProtKB-UniRule"/>
</dbReference>
<accession>A0A8J1LZK3</accession>
<feature type="region of interest" description="Disordered" evidence="4">
    <location>
        <begin position="1"/>
        <end position="47"/>
    </location>
</feature>
<dbReference type="PROSITE" id="PS50011">
    <property type="entry name" value="PROTEIN_KINASE_DOM"/>
    <property type="match status" value="1"/>
</dbReference>
<feature type="compositionally biased region" description="Basic and acidic residues" evidence="4">
    <location>
        <begin position="144"/>
        <end position="156"/>
    </location>
</feature>
<keyword evidence="2 3" id="KW-0067">ATP-binding</keyword>
<dbReference type="InterPro" id="IPR008271">
    <property type="entry name" value="Ser/Thr_kinase_AS"/>
</dbReference>
<dbReference type="InterPro" id="IPR011009">
    <property type="entry name" value="Kinase-like_dom_sf"/>
</dbReference>
<sequence length="535" mass="61603">MPFSIPIEEPVVEQKNNEESEKQLQIPIEEPVVEQKNSEESEKQLQIPIEEPVVEKKNSEESEKQLQIPIEEPVVEQKSSEESEKQLQIPIEEIIVEENNEESEKHLQVPIEEPVIEEQKSNEESEKHLQIPIEEIIVEENNEESEKHLQDEKPSESPEETSQPQFVDCREEPSENEDDVFCSAESGKSAETSESSETSEPLHGDDDNESSTFLTAEDAEDPPEQEAQPLVCHYLAGIPVVFKDPSINFYGWKKLGAGGFGTVFKVMKQKSRIPVALKITEIEKRDAEKIWELQEIEILKKLSGHKNIVKHFSTMIYVTPERSQLWFTMEYCRGGSLMKLIEGAVNNSLSEVCIRYIAREVLEGLHYMHHKCVVHRDIKSPNITLNRHGTFKIIDFGLAVQLERIDKKIIGARGTTCWMAPEVIGCRYNWRQTYNFKCDIWSFGITLIEMADGQSPYERFGRTKAMEHIFTGEPPRLKREHMWSYDFVDFLGQCLIRSPKKRPTATQLLGHPFIMEQPEADQVKYALTEYAKTVE</sequence>
<dbReference type="GO" id="GO:0005737">
    <property type="term" value="C:cytoplasm"/>
    <property type="evidence" value="ECO:0000318"/>
    <property type="project" value="GO_Central"/>
</dbReference>
<dbReference type="InterPro" id="IPR050285">
    <property type="entry name" value="STE20_Ser/Thr_kinase"/>
</dbReference>
<dbReference type="SMART" id="SM00220">
    <property type="entry name" value="S_TKc"/>
    <property type="match status" value="1"/>
</dbReference>
<organism evidence="6 7">
    <name type="scientific">Xenopus laevis</name>
    <name type="common">African clawed frog</name>
    <dbReference type="NCBI Taxonomy" id="8355"/>
    <lineage>
        <taxon>Eukaryota</taxon>
        <taxon>Metazoa</taxon>
        <taxon>Chordata</taxon>
        <taxon>Craniata</taxon>
        <taxon>Vertebrata</taxon>
        <taxon>Euteleostomi</taxon>
        <taxon>Amphibia</taxon>
        <taxon>Batrachia</taxon>
        <taxon>Anura</taxon>
        <taxon>Pipoidea</taxon>
        <taxon>Pipidae</taxon>
        <taxon>Xenopodinae</taxon>
        <taxon>Xenopus</taxon>
        <taxon>Xenopus</taxon>
    </lineage>
</organism>
<dbReference type="GeneID" id="108702176"/>
<evidence type="ECO:0000313" key="7">
    <source>
        <dbReference type="RefSeq" id="XP_041434918.1"/>
    </source>
</evidence>
<keyword evidence="6" id="KW-1185">Reference proteome</keyword>
<evidence type="ECO:0000256" key="4">
    <source>
        <dbReference type="SAM" id="MobiDB-lite"/>
    </source>
</evidence>
<keyword evidence="1 3" id="KW-0547">Nucleotide-binding</keyword>
<evidence type="ECO:0000256" key="3">
    <source>
        <dbReference type="PROSITE-ProRule" id="PRU10141"/>
    </source>
</evidence>
<dbReference type="GO" id="GO:0043408">
    <property type="term" value="P:regulation of MAPK cascade"/>
    <property type="evidence" value="ECO:0000318"/>
    <property type="project" value="GO_Central"/>
</dbReference>
<dbReference type="InterPro" id="IPR000719">
    <property type="entry name" value="Prot_kinase_dom"/>
</dbReference>
<dbReference type="KEGG" id="xla:108702176"/>
<dbReference type="PROSITE" id="PS00108">
    <property type="entry name" value="PROTEIN_KINASE_ST"/>
    <property type="match status" value="1"/>
</dbReference>
<evidence type="ECO:0000259" key="5">
    <source>
        <dbReference type="PROSITE" id="PS50011"/>
    </source>
</evidence>